<comment type="caution">
    <text evidence="3">The sequence shown here is derived from an EMBL/GenBank/DDBJ whole genome shotgun (WGS) entry which is preliminary data.</text>
</comment>
<protein>
    <submittedName>
        <fullName evidence="3">Peptidase M23</fullName>
    </submittedName>
</protein>
<proteinExistence type="predicted"/>
<dbReference type="Proteomes" id="UP000308181">
    <property type="component" value="Unassembled WGS sequence"/>
</dbReference>
<keyword evidence="1" id="KW-0732">Signal</keyword>
<dbReference type="InterPro" id="IPR011055">
    <property type="entry name" value="Dup_hybrid_motif"/>
</dbReference>
<dbReference type="Gene3D" id="2.70.70.10">
    <property type="entry name" value="Glucose Permease (Domain IIA)"/>
    <property type="match status" value="1"/>
</dbReference>
<dbReference type="GO" id="GO:0004222">
    <property type="term" value="F:metalloendopeptidase activity"/>
    <property type="evidence" value="ECO:0007669"/>
    <property type="project" value="TreeGrafter"/>
</dbReference>
<dbReference type="OrthoDB" id="9801052at2"/>
<evidence type="ECO:0000256" key="1">
    <source>
        <dbReference type="ARBA" id="ARBA00022729"/>
    </source>
</evidence>
<organism evidence="3 4">
    <name type="scientific">Pedobacter cryophilus</name>
    <dbReference type="NCBI Taxonomy" id="2571271"/>
    <lineage>
        <taxon>Bacteria</taxon>
        <taxon>Pseudomonadati</taxon>
        <taxon>Bacteroidota</taxon>
        <taxon>Sphingobacteriia</taxon>
        <taxon>Sphingobacteriales</taxon>
        <taxon>Sphingobacteriaceae</taxon>
        <taxon>Pedobacter</taxon>
    </lineage>
</organism>
<accession>A0A4U1C4Y0</accession>
<name>A0A4U1C4Y0_9SPHI</name>
<dbReference type="SUPFAM" id="SSF51261">
    <property type="entry name" value="Duplicated hybrid motif"/>
    <property type="match status" value="1"/>
</dbReference>
<feature type="domain" description="M23ase beta-sheet core" evidence="2">
    <location>
        <begin position="96"/>
        <end position="195"/>
    </location>
</feature>
<evidence type="ECO:0000259" key="2">
    <source>
        <dbReference type="Pfam" id="PF01551"/>
    </source>
</evidence>
<keyword evidence="4" id="KW-1185">Reference proteome</keyword>
<dbReference type="EMBL" id="SWBP01000001">
    <property type="protein sequence ID" value="TKC00956.1"/>
    <property type="molecule type" value="Genomic_DNA"/>
</dbReference>
<dbReference type="InterPro" id="IPR016047">
    <property type="entry name" value="M23ase_b-sheet_dom"/>
</dbReference>
<dbReference type="AlphaFoldDB" id="A0A4U1C4Y0"/>
<dbReference type="CDD" id="cd12797">
    <property type="entry name" value="M23_peptidase"/>
    <property type="match status" value="1"/>
</dbReference>
<gene>
    <name evidence="3" type="ORF">FA046_04565</name>
</gene>
<dbReference type="PANTHER" id="PTHR21666:SF289">
    <property type="entry name" value="L-ALA--D-GLU ENDOPEPTIDASE"/>
    <property type="match status" value="1"/>
</dbReference>
<reference evidence="3 4" key="1">
    <citation type="submission" date="2019-04" db="EMBL/GenBank/DDBJ databases">
        <title>Pedobacter sp. AR-3-17 sp. nov., isolated from Arctic soil.</title>
        <authorList>
            <person name="Dahal R.H."/>
            <person name="Kim D.-U."/>
        </authorList>
    </citation>
    <scope>NUCLEOTIDE SEQUENCE [LARGE SCALE GENOMIC DNA]</scope>
    <source>
        <strain evidence="3 4">AR-3-17</strain>
    </source>
</reference>
<dbReference type="InterPro" id="IPR050570">
    <property type="entry name" value="Cell_wall_metabolism_enzyme"/>
</dbReference>
<dbReference type="Pfam" id="PF01551">
    <property type="entry name" value="Peptidase_M23"/>
    <property type="match status" value="1"/>
</dbReference>
<dbReference type="RefSeq" id="WP_136825161.1">
    <property type="nucleotide sequence ID" value="NZ_SWBP01000001.1"/>
</dbReference>
<evidence type="ECO:0000313" key="4">
    <source>
        <dbReference type="Proteomes" id="UP000308181"/>
    </source>
</evidence>
<evidence type="ECO:0000313" key="3">
    <source>
        <dbReference type="EMBL" id="TKC00956.1"/>
    </source>
</evidence>
<dbReference type="PANTHER" id="PTHR21666">
    <property type="entry name" value="PEPTIDASE-RELATED"/>
    <property type="match status" value="1"/>
</dbReference>
<sequence>MAAENINKLLQKHQQEFAVVVDFNPSTGKIIRLNFTASNTALTAEIVNDTQLFSEYIESLLAKNSAKYGVGGYMEERTVYARSEHFNTEEGEPRRLHLGVDIWGTANTKVYAFMDAKVHSFAFNDNFGDYGATIILEHCLDENTFYSLYGHLSLKSLEGLNSGKIIKKGTAFCEFGIAKENGQWPPHLHFQLMNDMEGKEGDYPGVAKISEKELWMQKIPDANLVLNWKY</sequence>